<dbReference type="PANTHER" id="PTHR46383:SF1">
    <property type="entry name" value="ASPARTATE AMINOTRANSFERASE"/>
    <property type="match status" value="1"/>
</dbReference>
<comment type="cofactor">
    <cofactor evidence="1 7">
        <name>pyridoxal 5'-phosphate</name>
        <dbReference type="ChEBI" id="CHEBI:597326"/>
    </cofactor>
</comment>
<dbReference type="Gene3D" id="3.40.640.10">
    <property type="entry name" value="Type I PLP-dependent aspartate aminotransferase-like (Major domain)"/>
    <property type="match status" value="1"/>
</dbReference>
<keyword evidence="5" id="KW-0663">Pyridoxal phosphate</keyword>
<evidence type="ECO:0000256" key="6">
    <source>
        <dbReference type="ARBA" id="ARBA00049185"/>
    </source>
</evidence>
<evidence type="ECO:0000313" key="10">
    <source>
        <dbReference type="Proteomes" id="UP001623232"/>
    </source>
</evidence>
<dbReference type="EMBL" id="CP123587">
    <property type="protein sequence ID" value="WZK91569.1"/>
    <property type="molecule type" value="Genomic_DNA"/>
</dbReference>
<dbReference type="EC" id="2.6.1.-" evidence="7"/>
<proteinExistence type="inferred from homology"/>
<evidence type="ECO:0000256" key="2">
    <source>
        <dbReference type="ARBA" id="ARBA00007441"/>
    </source>
</evidence>
<dbReference type="InterPro" id="IPR004839">
    <property type="entry name" value="Aminotransferase_I/II_large"/>
</dbReference>
<dbReference type="PROSITE" id="PS00105">
    <property type="entry name" value="AA_TRANSFER_CLASS_1"/>
    <property type="match status" value="1"/>
</dbReference>
<keyword evidence="10" id="KW-1185">Reference proteome</keyword>
<comment type="catalytic activity">
    <reaction evidence="6">
        <text>L-aspartate + 2-oxoglutarate = oxaloacetate + L-glutamate</text>
        <dbReference type="Rhea" id="RHEA:21824"/>
        <dbReference type="ChEBI" id="CHEBI:16452"/>
        <dbReference type="ChEBI" id="CHEBI:16810"/>
        <dbReference type="ChEBI" id="CHEBI:29985"/>
        <dbReference type="ChEBI" id="CHEBI:29991"/>
        <dbReference type="EC" id="2.6.1.1"/>
    </reaction>
</comment>
<protein>
    <recommendedName>
        <fullName evidence="7">Aminotransferase</fullName>
        <ecNumber evidence="7">2.6.1.-</ecNumber>
    </recommendedName>
</protein>
<evidence type="ECO:0000256" key="4">
    <source>
        <dbReference type="ARBA" id="ARBA00022679"/>
    </source>
</evidence>
<evidence type="ECO:0000259" key="8">
    <source>
        <dbReference type="Pfam" id="PF00155"/>
    </source>
</evidence>
<evidence type="ECO:0000256" key="5">
    <source>
        <dbReference type="ARBA" id="ARBA00022898"/>
    </source>
</evidence>
<dbReference type="InterPro" id="IPR015421">
    <property type="entry name" value="PyrdxlP-dep_Trfase_major"/>
</dbReference>
<name>A0ABZ2Y1S2_9RHOB</name>
<dbReference type="GO" id="GO:0008483">
    <property type="term" value="F:transaminase activity"/>
    <property type="evidence" value="ECO:0007669"/>
    <property type="project" value="UniProtKB-KW"/>
</dbReference>
<keyword evidence="9" id="KW-0614">Plasmid</keyword>
<gene>
    <name evidence="9" type="ORF">QEZ52_22795</name>
</gene>
<dbReference type="InterPro" id="IPR004838">
    <property type="entry name" value="NHTrfase_class1_PyrdxlP-BS"/>
</dbReference>
<evidence type="ECO:0000256" key="1">
    <source>
        <dbReference type="ARBA" id="ARBA00001933"/>
    </source>
</evidence>
<keyword evidence="4 7" id="KW-0808">Transferase</keyword>
<evidence type="ECO:0000313" key="9">
    <source>
        <dbReference type="EMBL" id="WZK91569.1"/>
    </source>
</evidence>
<dbReference type="SUPFAM" id="SSF53383">
    <property type="entry name" value="PLP-dependent transferases"/>
    <property type="match status" value="1"/>
</dbReference>
<accession>A0ABZ2Y1S2</accession>
<reference evidence="9 10" key="1">
    <citation type="submission" date="2023-04" db="EMBL/GenBank/DDBJ databases">
        <title>Complete genome sequence of Alisedimentitalea scapharcae.</title>
        <authorList>
            <person name="Rong J.-C."/>
            <person name="Yi M.-L."/>
            <person name="Zhao Q."/>
        </authorList>
    </citation>
    <scope>NUCLEOTIDE SEQUENCE [LARGE SCALE GENOMIC DNA]</scope>
    <source>
        <strain evidence="9 10">KCTC 42119</strain>
        <plasmid evidence="9 10">unnamed3</plasmid>
    </source>
</reference>
<dbReference type="RefSeq" id="WP_343211468.1">
    <property type="nucleotide sequence ID" value="NZ_CP123587.1"/>
</dbReference>
<comment type="similarity">
    <text evidence="2 7">Belongs to the class-I pyridoxal-phosphate-dependent aminotransferase family.</text>
</comment>
<dbReference type="Pfam" id="PF00155">
    <property type="entry name" value="Aminotran_1_2"/>
    <property type="match status" value="1"/>
</dbReference>
<dbReference type="PANTHER" id="PTHR46383">
    <property type="entry name" value="ASPARTATE AMINOTRANSFERASE"/>
    <property type="match status" value="1"/>
</dbReference>
<dbReference type="CDD" id="cd00609">
    <property type="entry name" value="AAT_like"/>
    <property type="match status" value="1"/>
</dbReference>
<sequence length="392" mass="43438">MLTSGDFKISPRVSRQISSPLTEIFELRDNYLSSANSFDLIDGSQGVPNYPPPIEVMNEIRNASQERESYSYTDRRGILTLRDAICDDFGSNYGFQVNTDEVLITSGCNAAFCVAASTILDQGDEVIVPSPHYFNHPMWLEMIGAKVVDSQSKANGEPDFDEIINLISPNTRAVVLVSPGNPTGATISAQTLEEVTLLLAQRGIYVILDETYRAFSEQAQLAFSGSQFDQNPNLIRLLSFSKELAIPGLRVGAACANRTLTHEMLKVHDCFSICTPLIGQLAAEAGLKHGNNWKLQRTSCIAKKRNRFSELISDQDRGFEIIQCGGFFAWLKHPFRDMSSWEVTRKLLFEAGLLTLPGCLFGKGQEAYVRVGVASLDEEEIKSFISRSSNLR</sequence>
<evidence type="ECO:0000256" key="7">
    <source>
        <dbReference type="RuleBase" id="RU000481"/>
    </source>
</evidence>
<dbReference type="Proteomes" id="UP001623232">
    <property type="component" value="Plasmid unnamed3"/>
</dbReference>
<dbReference type="InterPro" id="IPR050596">
    <property type="entry name" value="AspAT/PAT-like"/>
</dbReference>
<keyword evidence="3 7" id="KW-0032">Aminotransferase</keyword>
<dbReference type="InterPro" id="IPR015424">
    <property type="entry name" value="PyrdxlP-dep_Trfase"/>
</dbReference>
<evidence type="ECO:0000256" key="3">
    <source>
        <dbReference type="ARBA" id="ARBA00022576"/>
    </source>
</evidence>
<organism evidence="9 10">
    <name type="scientific">Aliisedimentitalea scapharcae</name>
    <dbReference type="NCBI Taxonomy" id="1524259"/>
    <lineage>
        <taxon>Bacteria</taxon>
        <taxon>Pseudomonadati</taxon>
        <taxon>Pseudomonadota</taxon>
        <taxon>Alphaproteobacteria</taxon>
        <taxon>Rhodobacterales</taxon>
        <taxon>Roseobacteraceae</taxon>
        <taxon>Aliisedimentitalea</taxon>
    </lineage>
</organism>
<geneLocation type="plasmid" evidence="9 10">
    <name>unnamed3</name>
</geneLocation>
<feature type="domain" description="Aminotransferase class I/classII large" evidence="8">
    <location>
        <begin position="44"/>
        <end position="386"/>
    </location>
</feature>